<evidence type="ECO:0000256" key="6">
    <source>
        <dbReference type="ARBA" id="ARBA00022692"/>
    </source>
</evidence>
<dbReference type="PRINTS" id="PR01035">
    <property type="entry name" value="TCRTETA"/>
</dbReference>
<feature type="transmembrane region" description="Helical" evidence="9">
    <location>
        <begin position="5"/>
        <end position="27"/>
    </location>
</feature>
<keyword evidence="6 9" id="KW-0812">Transmembrane</keyword>
<dbReference type="GO" id="GO:0022857">
    <property type="term" value="F:transmembrane transporter activity"/>
    <property type="evidence" value="ECO:0007669"/>
    <property type="project" value="InterPro"/>
</dbReference>
<feature type="domain" description="Major facilitator superfamily (MFS) profile" evidence="10">
    <location>
        <begin position="1"/>
        <end position="382"/>
    </location>
</feature>
<keyword evidence="7 9" id="KW-1133">Transmembrane helix</keyword>
<dbReference type="EMBL" id="CADCWN010000311">
    <property type="protein sequence ID" value="CAA9586281.1"/>
    <property type="molecule type" value="Genomic_DNA"/>
</dbReference>
<dbReference type="Gene3D" id="1.20.1250.20">
    <property type="entry name" value="MFS general substrate transporter like domains"/>
    <property type="match status" value="2"/>
</dbReference>
<dbReference type="InterPro" id="IPR011701">
    <property type="entry name" value="MFS"/>
</dbReference>
<evidence type="ECO:0000256" key="7">
    <source>
        <dbReference type="ARBA" id="ARBA00022989"/>
    </source>
</evidence>
<keyword evidence="8 9" id="KW-0472">Membrane</keyword>
<dbReference type="AlphaFoldDB" id="A0A6J4VSE2"/>
<sequence length="394" mass="41107">MLAVFVSFSGFTFVMPFLPLFITQLGITDTGDAALWSGLVFGVSPLISGLLAPFWSSLAERFGAKRIVIFSLLAYSIALSINALVVNVQQLLAIRLALGILGSVGVMSTALASTLAPPEESGEAIGLMQATAMSSGVVAPVFGGVIVDLVGLRPSFILAGVCSLIACAAMWLGYRDDARPAAGASRRDRPSARTYFRLPIFVSILLTVFIARFIEGSFGPQLPLYIATLDAPAERLGLVTGLVMTLGAVATSIAAAVAGRLSTRFPPATMLLGALAAGGLCCLPLAFVTHWTQLLVLRALLGLLAGGAFIFAFAIAGQALPTEVKLGAIAALAGFAQIGMAVSPFVGGMLAKWSSLSSIFLLDAALYFLLLLWVWWRLAPRAQSRLAAAGERSV</sequence>
<organism evidence="11">
    <name type="scientific">uncultured Thermomicrobiales bacterium</name>
    <dbReference type="NCBI Taxonomy" id="1645740"/>
    <lineage>
        <taxon>Bacteria</taxon>
        <taxon>Pseudomonadati</taxon>
        <taxon>Thermomicrobiota</taxon>
        <taxon>Thermomicrobia</taxon>
        <taxon>Thermomicrobiales</taxon>
        <taxon>environmental samples</taxon>
    </lineage>
</organism>
<comment type="function">
    <text evidence="1">Resistance to tetracycline by an active tetracycline efflux. This is an energy-dependent process that decreases the accumulation of the antibiotic in whole cells. This protein functions as a metal-tetracycline/H(+) antiporter.</text>
</comment>
<evidence type="ECO:0000256" key="3">
    <source>
        <dbReference type="ARBA" id="ARBA00007520"/>
    </source>
</evidence>
<evidence type="ECO:0000256" key="9">
    <source>
        <dbReference type="SAM" id="Phobius"/>
    </source>
</evidence>
<feature type="transmembrane region" description="Helical" evidence="9">
    <location>
        <begin position="33"/>
        <end position="55"/>
    </location>
</feature>
<dbReference type="Pfam" id="PF07690">
    <property type="entry name" value="MFS_1"/>
    <property type="match status" value="1"/>
</dbReference>
<evidence type="ECO:0000256" key="5">
    <source>
        <dbReference type="ARBA" id="ARBA00022475"/>
    </source>
</evidence>
<evidence type="ECO:0000259" key="10">
    <source>
        <dbReference type="PROSITE" id="PS50850"/>
    </source>
</evidence>
<feature type="transmembrane region" description="Helical" evidence="9">
    <location>
        <begin position="295"/>
        <end position="316"/>
    </location>
</feature>
<dbReference type="InterPro" id="IPR005829">
    <property type="entry name" value="Sugar_transporter_CS"/>
</dbReference>
<keyword evidence="4" id="KW-0813">Transport</keyword>
<name>A0A6J4VSE2_9BACT</name>
<accession>A0A6J4VSE2</accession>
<feature type="transmembrane region" description="Helical" evidence="9">
    <location>
        <begin position="270"/>
        <end position="289"/>
    </location>
</feature>
<dbReference type="PANTHER" id="PTHR43414">
    <property type="entry name" value="MULTIDRUG RESISTANCE PROTEIN MDTG"/>
    <property type="match status" value="1"/>
</dbReference>
<reference evidence="11" key="1">
    <citation type="submission" date="2020-02" db="EMBL/GenBank/DDBJ databases">
        <authorList>
            <person name="Meier V. D."/>
        </authorList>
    </citation>
    <scope>NUCLEOTIDE SEQUENCE</scope>
    <source>
        <strain evidence="11">AVDCRST_MAG18</strain>
    </source>
</reference>
<feature type="transmembrane region" description="Helical" evidence="9">
    <location>
        <begin position="328"/>
        <end position="350"/>
    </location>
</feature>
<keyword evidence="5" id="KW-1003">Cell membrane</keyword>
<dbReference type="PROSITE" id="PS00217">
    <property type="entry name" value="SUGAR_TRANSPORT_2"/>
    <property type="match status" value="1"/>
</dbReference>
<protein>
    <recommendedName>
        <fullName evidence="10">Major facilitator superfamily (MFS) profile domain-containing protein</fullName>
    </recommendedName>
</protein>
<comment type="similarity">
    <text evidence="3">Belongs to the major facilitator superfamily. TCR/Tet family.</text>
</comment>
<dbReference type="InterPro" id="IPR020846">
    <property type="entry name" value="MFS_dom"/>
</dbReference>
<gene>
    <name evidence="11" type="ORF">AVDCRST_MAG18-3891</name>
</gene>
<evidence type="ECO:0000256" key="1">
    <source>
        <dbReference type="ARBA" id="ARBA00003279"/>
    </source>
</evidence>
<feature type="transmembrane region" description="Helical" evidence="9">
    <location>
        <begin position="67"/>
        <end position="86"/>
    </location>
</feature>
<dbReference type="GO" id="GO:0005886">
    <property type="term" value="C:plasma membrane"/>
    <property type="evidence" value="ECO:0007669"/>
    <property type="project" value="UniProtKB-SubCell"/>
</dbReference>
<dbReference type="InterPro" id="IPR001958">
    <property type="entry name" value="Tet-R_TetA/multi-R_MdtG-like"/>
</dbReference>
<feature type="transmembrane region" description="Helical" evidence="9">
    <location>
        <begin position="236"/>
        <end position="258"/>
    </location>
</feature>
<dbReference type="PROSITE" id="PS50850">
    <property type="entry name" value="MFS"/>
    <property type="match status" value="1"/>
</dbReference>
<feature type="transmembrane region" description="Helical" evidence="9">
    <location>
        <begin position="356"/>
        <end position="376"/>
    </location>
</feature>
<proteinExistence type="inferred from homology"/>
<dbReference type="SUPFAM" id="SSF103473">
    <property type="entry name" value="MFS general substrate transporter"/>
    <property type="match status" value="1"/>
</dbReference>
<feature type="transmembrane region" description="Helical" evidence="9">
    <location>
        <begin position="92"/>
        <end position="112"/>
    </location>
</feature>
<evidence type="ECO:0000256" key="2">
    <source>
        <dbReference type="ARBA" id="ARBA00004651"/>
    </source>
</evidence>
<feature type="transmembrane region" description="Helical" evidence="9">
    <location>
        <begin position="156"/>
        <end position="174"/>
    </location>
</feature>
<evidence type="ECO:0000313" key="11">
    <source>
        <dbReference type="EMBL" id="CAA9586281.1"/>
    </source>
</evidence>
<evidence type="ECO:0000256" key="4">
    <source>
        <dbReference type="ARBA" id="ARBA00022448"/>
    </source>
</evidence>
<dbReference type="InterPro" id="IPR036259">
    <property type="entry name" value="MFS_trans_sf"/>
</dbReference>
<feature type="transmembrane region" description="Helical" evidence="9">
    <location>
        <begin position="124"/>
        <end position="150"/>
    </location>
</feature>
<evidence type="ECO:0000256" key="8">
    <source>
        <dbReference type="ARBA" id="ARBA00023136"/>
    </source>
</evidence>
<feature type="transmembrane region" description="Helical" evidence="9">
    <location>
        <begin position="195"/>
        <end position="214"/>
    </location>
</feature>
<dbReference type="PANTHER" id="PTHR43414:SF6">
    <property type="entry name" value="MULTIDRUG RESISTANCE PROTEIN MDTG"/>
    <property type="match status" value="1"/>
</dbReference>
<comment type="subcellular location">
    <subcellularLocation>
        <location evidence="2">Cell membrane</location>
        <topology evidence="2">Multi-pass membrane protein</topology>
    </subcellularLocation>
</comment>